<dbReference type="Pfam" id="PF05299">
    <property type="entry name" value="Peptidase_M61"/>
    <property type="match status" value="1"/>
</dbReference>
<dbReference type="PIRSF" id="PIRSF016493">
    <property type="entry name" value="Glycyl_aminpptds"/>
    <property type="match status" value="1"/>
</dbReference>
<protein>
    <submittedName>
        <fullName evidence="2">Peptidase M61</fullName>
    </submittedName>
</protein>
<dbReference type="Gene3D" id="2.60.40.3650">
    <property type="match status" value="1"/>
</dbReference>
<dbReference type="HOGENOM" id="CLU_022755_0_1_6"/>
<gene>
    <name evidence="2" type="ORF">IB75_07845</name>
</gene>
<dbReference type="Gene3D" id="1.10.390.10">
    <property type="entry name" value="Neutral Protease Domain 2"/>
    <property type="match status" value="1"/>
</dbReference>
<organism evidence="2 3">
    <name type="scientific">Nitrosococcus oceani C-27</name>
    <dbReference type="NCBI Taxonomy" id="314279"/>
    <lineage>
        <taxon>Bacteria</taxon>
        <taxon>Pseudomonadati</taxon>
        <taxon>Pseudomonadota</taxon>
        <taxon>Gammaproteobacteria</taxon>
        <taxon>Chromatiales</taxon>
        <taxon>Chromatiaceae</taxon>
        <taxon>Nitrosococcus</taxon>
    </lineage>
</organism>
<feature type="domain" description="PDZ" evidence="1">
    <location>
        <begin position="483"/>
        <end position="562"/>
    </location>
</feature>
<dbReference type="SUPFAM" id="SSF50156">
    <property type="entry name" value="PDZ domain-like"/>
    <property type="match status" value="1"/>
</dbReference>
<evidence type="ECO:0000313" key="2">
    <source>
        <dbReference type="EMBL" id="KFI19709.1"/>
    </source>
</evidence>
<dbReference type="Pfam" id="PF17899">
    <property type="entry name" value="Peptidase_M61_N"/>
    <property type="match status" value="1"/>
</dbReference>
<dbReference type="Gene3D" id="2.30.42.10">
    <property type="match status" value="1"/>
</dbReference>
<dbReference type="InterPro" id="IPR007963">
    <property type="entry name" value="Peptidase_M61_catalytic"/>
</dbReference>
<dbReference type="PROSITE" id="PS50106">
    <property type="entry name" value="PDZ"/>
    <property type="match status" value="1"/>
</dbReference>
<dbReference type="InterPro" id="IPR027268">
    <property type="entry name" value="Peptidase_M4/M1_CTD_sf"/>
</dbReference>
<dbReference type="OrthoDB" id="9778516at2"/>
<dbReference type="SMART" id="SM00228">
    <property type="entry name" value="PDZ"/>
    <property type="match status" value="1"/>
</dbReference>
<reference evidence="2 3" key="1">
    <citation type="submission" date="2014-07" db="EMBL/GenBank/DDBJ databases">
        <title>Comparative analysis of Nitrosococcus oceani genome inventories of strains from Pacific and Atlantic gyres.</title>
        <authorList>
            <person name="Lim C.K."/>
            <person name="Wang L."/>
            <person name="Sayavedra-Soto L.A."/>
            <person name="Klotz M.G."/>
        </authorList>
    </citation>
    <scope>NUCLEOTIDE SEQUENCE [LARGE SCALE GENOMIC DNA]</scope>
    <source>
        <strain evidence="2 3">C-27</strain>
    </source>
</reference>
<dbReference type="MEROPS" id="M61.002"/>
<dbReference type="Proteomes" id="UP000028839">
    <property type="component" value="Unassembled WGS sequence"/>
</dbReference>
<name>A0A0E2Z2H8_9GAMM</name>
<sequence length="604" mass="67142">MSFIHYRIIPKNPQAHLFQVTLTILEPAPEGQCLSLPAWIPGSYLIRDFAKHVVQLRAESQGHPLPVEKLSKSLWQCAPSGGPVTINYEVYAWDSSVRAAHLDTFHGFFNGTSVFLRVEGQAHEPCTVTLLPPEGETYRHWRVATALPRAGAEPYGFGDYQAGDYEELVDHPVEMGEFSLVTFEACGVPHDIAITGRHRADMERLSRDLKILCEHHIRFFGEPAPMDRYVFLVTAVGEGYGGLEHRASCALLCNRSDLPQAGETEVGEGYRNFLGLCSHEYFHTWNIKRIKPAAFVPYDLQQENYTRLLWAFEGITSYYDDLGLVRSGLISQESYLELLGQTITRVLRGSGRLKQNLAESSFDAWTKFYQQDENAPNAIVSYYTKGALVALALDLTLRWETHGECSLDGVMRALWESYGKTGVGVPEDGVERQVAEVSGLDITDFFEVALRRAEDLPLQALLAQVGICYALRVPESSDDKGGKPGKGGTPRARLGIRLVPNEKEARISQVFDESAAQWAGLSAGDSLIAVDGIRVTASNLEKVISSYPGGARVIIHAFRRDELREFEAALQLPPKDTCVLTIDEDASPTAVVAREAWLLEFRHD</sequence>
<dbReference type="SUPFAM" id="SSF55486">
    <property type="entry name" value="Metalloproteases ('zincins'), catalytic domain"/>
    <property type="match status" value="1"/>
</dbReference>
<comment type="caution">
    <text evidence="2">The sequence shown here is derived from an EMBL/GenBank/DDBJ whole genome shotgun (WGS) entry which is preliminary data.</text>
</comment>
<evidence type="ECO:0000259" key="1">
    <source>
        <dbReference type="PROSITE" id="PS50106"/>
    </source>
</evidence>
<dbReference type="InterPro" id="IPR001478">
    <property type="entry name" value="PDZ"/>
</dbReference>
<dbReference type="InterPro" id="IPR036034">
    <property type="entry name" value="PDZ_sf"/>
</dbReference>
<dbReference type="Pfam" id="PF13180">
    <property type="entry name" value="PDZ_2"/>
    <property type="match status" value="1"/>
</dbReference>
<dbReference type="InterPro" id="IPR024191">
    <property type="entry name" value="Peptidase_M61"/>
</dbReference>
<dbReference type="AlphaFoldDB" id="A0A0E2Z2H8"/>
<accession>A0A0E2Z2H8</accession>
<dbReference type="EMBL" id="JPGN01000043">
    <property type="protein sequence ID" value="KFI19709.1"/>
    <property type="molecule type" value="Genomic_DNA"/>
</dbReference>
<proteinExistence type="predicted"/>
<dbReference type="InterPro" id="IPR040756">
    <property type="entry name" value="Peptidase_M61_N"/>
</dbReference>
<evidence type="ECO:0000313" key="3">
    <source>
        <dbReference type="Proteomes" id="UP000028839"/>
    </source>
</evidence>